<reference evidence="5 6" key="1">
    <citation type="journal article" date="2016" name="Int. J. Syst. Evol. Microbiol.">
        <title>Descriptions of Anaerotaenia torta gen. nov., sp. nov. and Anaerocolumna cellulosilytica gen. nov., sp. nov. isolated from a methanogenic reactor of cattle waste.</title>
        <authorList>
            <person name="Uek A."/>
            <person name="Ohtaki Y."/>
            <person name="Kaku N."/>
            <person name="Ueki K."/>
        </authorList>
    </citation>
    <scope>NUCLEOTIDE SEQUENCE [LARGE SCALE GENOMIC DNA]</scope>
    <source>
        <strain evidence="5 6">SN021</strain>
    </source>
</reference>
<dbReference type="AlphaFoldDB" id="A0A6S6R788"/>
<dbReference type="Proteomes" id="UP000515561">
    <property type="component" value="Chromosome"/>
</dbReference>
<dbReference type="CDD" id="cd06267">
    <property type="entry name" value="PBP1_LacI_sugar_binding-like"/>
    <property type="match status" value="1"/>
</dbReference>
<dbReference type="PANTHER" id="PTHR30146">
    <property type="entry name" value="LACI-RELATED TRANSCRIPTIONAL REPRESSOR"/>
    <property type="match status" value="1"/>
</dbReference>
<organism evidence="5 6">
    <name type="scientific">Anaerocolumna cellulosilytica</name>
    <dbReference type="NCBI Taxonomy" id="433286"/>
    <lineage>
        <taxon>Bacteria</taxon>
        <taxon>Bacillati</taxon>
        <taxon>Bacillota</taxon>
        <taxon>Clostridia</taxon>
        <taxon>Lachnospirales</taxon>
        <taxon>Lachnospiraceae</taxon>
        <taxon>Anaerocolumna</taxon>
    </lineage>
</organism>
<dbReference type="Pfam" id="PF13377">
    <property type="entry name" value="Peripla_BP_3"/>
    <property type="match status" value="1"/>
</dbReference>
<dbReference type="SUPFAM" id="SSF47413">
    <property type="entry name" value="lambda repressor-like DNA-binding domains"/>
    <property type="match status" value="1"/>
</dbReference>
<dbReference type="InterPro" id="IPR028082">
    <property type="entry name" value="Peripla_BP_I"/>
</dbReference>
<dbReference type="Gene3D" id="3.40.50.2300">
    <property type="match status" value="2"/>
</dbReference>
<evidence type="ECO:0000256" key="2">
    <source>
        <dbReference type="ARBA" id="ARBA00023015"/>
    </source>
</evidence>
<dbReference type="InterPro" id="IPR000843">
    <property type="entry name" value="HTH_LacI"/>
</dbReference>
<name>A0A6S6R788_9FIRM</name>
<gene>
    <name evidence="5" type="ORF">acsn021_26940</name>
</gene>
<dbReference type="InterPro" id="IPR046335">
    <property type="entry name" value="LacI/GalR-like_sensor"/>
</dbReference>
<keyword evidence="2" id="KW-0805">Transcription regulation</keyword>
<evidence type="ECO:0000256" key="4">
    <source>
        <dbReference type="ARBA" id="ARBA00023163"/>
    </source>
</evidence>
<evidence type="ECO:0000256" key="3">
    <source>
        <dbReference type="ARBA" id="ARBA00023125"/>
    </source>
</evidence>
<evidence type="ECO:0000256" key="1">
    <source>
        <dbReference type="ARBA" id="ARBA00022491"/>
    </source>
</evidence>
<dbReference type="PANTHER" id="PTHR30146:SF148">
    <property type="entry name" value="HTH-TYPE TRANSCRIPTIONAL REPRESSOR PURR-RELATED"/>
    <property type="match status" value="1"/>
</dbReference>
<proteinExistence type="predicted"/>
<dbReference type="Gene3D" id="1.10.260.40">
    <property type="entry name" value="lambda repressor-like DNA-binding domains"/>
    <property type="match status" value="1"/>
</dbReference>
<dbReference type="PROSITE" id="PS50932">
    <property type="entry name" value="HTH_LACI_2"/>
    <property type="match status" value="1"/>
</dbReference>
<dbReference type="SMART" id="SM00354">
    <property type="entry name" value="HTH_LACI"/>
    <property type="match status" value="1"/>
</dbReference>
<dbReference type="PROSITE" id="PS00356">
    <property type="entry name" value="HTH_LACI_1"/>
    <property type="match status" value="1"/>
</dbReference>
<dbReference type="Pfam" id="PF00356">
    <property type="entry name" value="LacI"/>
    <property type="match status" value="1"/>
</dbReference>
<keyword evidence="6" id="KW-1185">Reference proteome</keyword>
<keyword evidence="1" id="KW-0678">Repressor</keyword>
<dbReference type="GO" id="GO:0003700">
    <property type="term" value="F:DNA-binding transcription factor activity"/>
    <property type="evidence" value="ECO:0007669"/>
    <property type="project" value="TreeGrafter"/>
</dbReference>
<dbReference type="EMBL" id="AP023367">
    <property type="protein sequence ID" value="BCJ95125.1"/>
    <property type="molecule type" value="Genomic_DNA"/>
</dbReference>
<dbReference type="KEGG" id="acel:acsn021_26940"/>
<dbReference type="RefSeq" id="WP_184095062.1">
    <property type="nucleotide sequence ID" value="NZ_AP023367.1"/>
</dbReference>
<evidence type="ECO:0000313" key="6">
    <source>
        <dbReference type="Proteomes" id="UP000515561"/>
    </source>
</evidence>
<accession>A0A6S6R788</accession>
<protein>
    <submittedName>
        <fullName evidence="5">LacI family transcriptional regulator</fullName>
    </submittedName>
</protein>
<evidence type="ECO:0000313" key="5">
    <source>
        <dbReference type="EMBL" id="BCJ95125.1"/>
    </source>
</evidence>
<dbReference type="SUPFAM" id="SSF53822">
    <property type="entry name" value="Periplasmic binding protein-like I"/>
    <property type="match status" value="1"/>
</dbReference>
<dbReference type="GO" id="GO:0000976">
    <property type="term" value="F:transcription cis-regulatory region binding"/>
    <property type="evidence" value="ECO:0007669"/>
    <property type="project" value="TreeGrafter"/>
</dbReference>
<dbReference type="CDD" id="cd01392">
    <property type="entry name" value="HTH_LacI"/>
    <property type="match status" value="1"/>
</dbReference>
<dbReference type="InterPro" id="IPR010982">
    <property type="entry name" value="Lambda_DNA-bd_dom_sf"/>
</dbReference>
<keyword evidence="4" id="KW-0804">Transcription</keyword>
<keyword evidence="3" id="KW-0238">DNA-binding</keyword>
<sequence length="329" mass="36591">MTVTIKDIAKEVGVSYSTVSRALSGSLRTNPQTRERILEAAQRLGYTPNQNAVNLKLAKSYTIGLYFSNISNMSSPFILHDIVKSVYSSIDNSYNVVVKGIDRHEPGSLSTARYDGILILSQKPEDDEFIEEAIAKGIPVVVFNRAVYHTVANILTDEVKGEEEAMEYLLQKGHRKIGIIEGIPNLASTRARHRGWREAFAKYELDTADVPIVTGDYRIMSGYYGGIKLLNQDITAILSFNDEMAFGAARAIEEAGLHIPEDISIVGFDNISWLGDTVFPLTTVERNMGMLAGKATEILFDIIEERKESVGRIYLDTKLIIRNSVKTIH</sequence>